<dbReference type="Pfam" id="PF13442">
    <property type="entry name" value="Cytochrome_CBB3"/>
    <property type="match status" value="1"/>
</dbReference>
<dbReference type="PANTHER" id="PTHR19328">
    <property type="entry name" value="HEDGEHOG-INTERACTING PROTEIN"/>
    <property type="match status" value="1"/>
</dbReference>
<dbReference type="InterPro" id="IPR036909">
    <property type="entry name" value="Cyt_c-like_dom_sf"/>
</dbReference>
<proteinExistence type="predicted"/>
<dbReference type="InterPro" id="IPR009056">
    <property type="entry name" value="Cyt_c-like_dom"/>
</dbReference>
<dbReference type="InterPro" id="IPR012938">
    <property type="entry name" value="Glc/Sorbosone_DH"/>
</dbReference>
<dbReference type="EMBL" id="JBGUBD010000007">
    <property type="protein sequence ID" value="MFA9479204.1"/>
    <property type="molecule type" value="Genomic_DNA"/>
</dbReference>
<accession>A0ABV4U8S4</accession>
<dbReference type="Pfam" id="PF07995">
    <property type="entry name" value="GSDH"/>
    <property type="match status" value="1"/>
</dbReference>
<dbReference type="Gene3D" id="2.120.10.30">
    <property type="entry name" value="TolB, C-terminal domain"/>
    <property type="match status" value="1"/>
</dbReference>
<dbReference type="RefSeq" id="WP_425346131.1">
    <property type="nucleotide sequence ID" value="NZ_JBGUBD010000007.1"/>
</dbReference>
<feature type="domain" description="Cytochrome c" evidence="5">
    <location>
        <begin position="13"/>
        <end position="96"/>
    </location>
</feature>
<dbReference type="SUPFAM" id="SSF50952">
    <property type="entry name" value="Soluble quinoprotein glucose dehydrogenase"/>
    <property type="match status" value="1"/>
</dbReference>
<keyword evidence="2 4" id="KW-0479">Metal-binding</keyword>
<reference evidence="6 7" key="1">
    <citation type="submission" date="2024-08" db="EMBL/GenBank/DDBJ databases">
        <title>Whole-genome sequencing of halo(alkali)philic microorganisms from hypersaline lakes.</title>
        <authorList>
            <person name="Sorokin D.Y."/>
            <person name="Merkel A.Y."/>
            <person name="Messina E."/>
            <person name="Yakimov M."/>
        </authorList>
    </citation>
    <scope>NUCLEOTIDE SEQUENCE [LARGE SCALE GENOMIC DNA]</scope>
    <source>
        <strain evidence="6 7">AB-hyl4</strain>
    </source>
</reference>
<dbReference type="InterPro" id="IPR011042">
    <property type="entry name" value="6-blade_b-propeller_TolB-like"/>
</dbReference>
<evidence type="ECO:0000313" key="6">
    <source>
        <dbReference type="EMBL" id="MFA9479204.1"/>
    </source>
</evidence>
<dbReference type="Gene3D" id="1.10.760.10">
    <property type="entry name" value="Cytochrome c-like domain"/>
    <property type="match status" value="1"/>
</dbReference>
<dbReference type="PANTHER" id="PTHR19328:SF75">
    <property type="entry name" value="ALDOSE SUGAR DEHYDROGENASE YLII"/>
    <property type="match status" value="1"/>
</dbReference>
<dbReference type="PROSITE" id="PS51007">
    <property type="entry name" value="CYTC"/>
    <property type="match status" value="1"/>
</dbReference>
<protein>
    <submittedName>
        <fullName evidence="6">PQQ-dependent sugar dehydrogenase</fullName>
    </submittedName>
</protein>
<comment type="caution">
    <text evidence="6">The sequence shown here is derived from an EMBL/GenBank/DDBJ whole genome shotgun (WGS) entry which is preliminary data.</text>
</comment>
<dbReference type="SUPFAM" id="SSF46626">
    <property type="entry name" value="Cytochrome c"/>
    <property type="match status" value="1"/>
</dbReference>
<keyword evidence="7" id="KW-1185">Reference proteome</keyword>
<evidence type="ECO:0000259" key="5">
    <source>
        <dbReference type="PROSITE" id="PS51007"/>
    </source>
</evidence>
<keyword evidence="1 4" id="KW-0349">Heme</keyword>
<organism evidence="6 7">
    <name type="scientific">Natronomicrosphaera hydrolytica</name>
    <dbReference type="NCBI Taxonomy" id="3242702"/>
    <lineage>
        <taxon>Bacteria</taxon>
        <taxon>Pseudomonadati</taxon>
        <taxon>Planctomycetota</taxon>
        <taxon>Phycisphaerae</taxon>
        <taxon>Phycisphaerales</taxon>
        <taxon>Phycisphaeraceae</taxon>
        <taxon>Natronomicrosphaera</taxon>
    </lineage>
</organism>
<keyword evidence="3 4" id="KW-0408">Iron</keyword>
<evidence type="ECO:0000256" key="1">
    <source>
        <dbReference type="ARBA" id="ARBA00022617"/>
    </source>
</evidence>
<evidence type="ECO:0000313" key="7">
    <source>
        <dbReference type="Proteomes" id="UP001575105"/>
    </source>
</evidence>
<evidence type="ECO:0000256" key="3">
    <source>
        <dbReference type="ARBA" id="ARBA00023004"/>
    </source>
</evidence>
<evidence type="ECO:0000256" key="2">
    <source>
        <dbReference type="ARBA" id="ARBA00022723"/>
    </source>
</evidence>
<name>A0ABV4U8S4_9BACT</name>
<sequence length="462" mass="52044">MFLSITLGLVWTAGPSAGAQQVQRLWVENCASCHGDQGQGANARSLLRDEVMGAEHDLAFYKAIREGLPDDGMDAYDDVLSEEETWSLVVHIRELQERARREREPASRPNDDGYVETTHHRYRFERVVTEGIEIPWALAFLPDGRLLIAERPGTVRLHDDSGLSEPVEDTPEVVHAGQGGLLGVALHPEHEANGWIYLSYSHGQGDRMMTRVVRGRIEDHRWADQEVIFEAPEELYLPTRQHYGCRLVFDDEGYLFIAIGDRGRPDHAQERYRPNGKIHRLHDDGSVPSDNPFVDEHDAMASVWSYGHRNPQGMVFDHDAGELWSTEHGPRGGDELNLIERGGNYGWPRVSHGINYNNTPFQTPWSEHDYIDPVKHWTPSIAACGLALGHGEAFPEWQGDLFAGGLAGQVVERLRVRDGEIVERERILERMGRVRDVITAPDGSIYVALNDPHHVVRLAPAE</sequence>
<evidence type="ECO:0000256" key="4">
    <source>
        <dbReference type="PROSITE-ProRule" id="PRU00433"/>
    </source>
</evidence>
<gene>
    <name evidence="6" type="ORF">ACERK3_13005</name>
</gene>
<dbReference type="InterPro" id="IPR011041">
    <property type="entry name" value="Quinoprot_gluc/sorb_DH_b-prop"/>
</dbReference>
<dbReference type="Proteomes" id="UP001575105">
    <property type="component" value="Unassembled WGS sequence"/>
</dbReference>